<dbReference type="RefSeq" id="WP_162442561.1">
    <property type="nucleotide sequence ID" value="NZ_CP048222.1"/>
</dbReference>
<evidence type="ECO:0000313" key="1">
    <source>
        <dbReference type="EMBL" id="QHT66507.1"/>
    </source>
</evidence>
<evidence type="ECO:0000313" key="2">
    <source>
        <dbReference type="Proteomes" id="UP000480178"/>
    </source>
</evidence>
<name>A0A6C0GF16_9BACT</name>
<dbReference type="Proteomes" id="UP000480178">
    <property type="component" value="Chromosome"/>
</dbReference>
<proteinExistence type="predicted"/>
<keyword evidence="2" id="KW-1185">Reference proteome</keyword>
<gene>
    <name evidence="1" type="ORF">GXP67_07470</name>
</gene>
<organism evidence="1 2">
    <name type="scientific">Rhodocytophaga rosea</name>
    <dbReference type="NCBI Taxonomy" id="2704465"/>
    <lineage>
        <taxon>Bacteria</taxon>
        <taxon>Pseudomonadati</taxon>
        <taxon>Bacteroidota</taxon>
        <taxon>Cytophagia</taxon>
        <taxon>Cytophagales</taxon>
        <taxon>Rhodocytophagaceae</taxon>
        <taxon>Rhodocytophaga</taxon>
    </lineage>
</organism>
<accession>A0A6C0GF16</accession>
<reference evidence="1 2" key="1">
    <citation type="submission" date="2020-01" db="EMBL/GenBank/DDBJ databases">
        <authorList>
            <person name="Kim M.K."/>
        </authorList>
    </citation>
    <scope>NUCLEOTIDE SEQUENCE [LARGE SCALE GENOMIC DNA]</scope>
    <source>
        <strain evidence="1 2">172606-1</strain>
    </source>
</reference>
<dbReference type="EMBL" id="CP048222">
    <property type="protein sequence ID" value="QHT66507.1"/>
    <property type="molecule type" value="Genomic_DNA"/>
</dbReference>
<sequence length="98" mass="10925">MIESQELKNKAQELKGKADSFNPAYKEGPVAATIEKYTAKLPSDLFLWAALGSMAISATLKIMKKDEEALFVGQWPAPFLLLGLYNKLVKMEGFEKDK</sequence>
<dbReference type="KEGG" id="rhoz:GXP67_07470"/>
<protein>
    <submittedName>
        <fullName evidence="1">Uncharacterized protein</fullName>
    </submittedName>
</protein>
<dbReference type="AlphaFoldDB" id="A0A6C0GF16"/>